<name>A0A7G1PHW3_9ACTN</name>
<feature type="region of interest" description="Disordered" evidence="1">
    <location>
        <begin position="31"/>
        <end position="53"/>
    </location>
</feature>
<gene>
    <name evidence="2" type="ORF">GCM10017557_82040</name>
</gene>
<evidence type="ECO:0000313" key="2">
    <source>
        <dbReference type="EMBL" id="BCL33345.1"/>
    </source>
</evidence>
<accession>A0A7G1PHW3</accession>
<dbReference type="RefSeq" id="WP_246596694.1">
    <property type="nucleotide sequence ID" value="NZ_AP023440.1"/>
</dbReference>
<reference evidence="2 3" key="1">
    <citation type="journal article" date="2014" name="Int. J. Syst. Evol. Microbiol.">
        <title>Complete genome sequence of Corynebacterium casei LMG S-19264T (=DSM 44701T), isolated from a smear-ripened cheese.</title>
        <authorList>
            <consortium name="US DOE Joint Genome Institute (JGI-PGF)"/>
            <person name="Walter F."/>
            <person name="Albersmeier A."/>
            <person name="Kalinowski J."/>
            <person name="Ruckert C."/>
        </authorList>
    </citation>
    <scope>NUCLEOTIDE SEQUENCE [LARGE SCALE GENOMIC DNA]</scope>
    <source>
        <strain evidence="2 3">JCM 4677</strain>
    </source>
</reference>
<dbReference type="EMBL" id="AP023440">
    <property type="protein sequence ID" value="BCL33345.1"/>
    <property type="molecule type" value="Genomic_DNA"/>
</dbReference>
<keyword evidence="3" id="KW-1185">Reference proteome</keyword>
<dbReference type="KEGG" id="sgm:GCM10017557_82040"/>
<protein>
    <submittedName>
        <fullName evidence="2">Uncharacterized protein</fullName>
    </submittedName>
</protein>
<dbReference type="Proteomes" id="UP000516444">
    <property type="component" value="Chromosome"/>
</dbReference>
<proteinExistence type="predicted"/>
<evidence type="ECO:0000256" key="1">
    <source>
        <dbReference type="SAM" id="MobiDB-lite"/>
    </source>
</evidence>
<organism evidence="2 3">
    <name type="scientific">Streptomyces aurantiacus</name>
    <dbReference type="NCBI Taxonomy" id="47760"/>
    <lineage>
        <taxon>Bacteria</taxon>
        <taxon>Bacillati</taxon>
        <taxon>Actinomycetota</taxon>
        <taxon>Actinomycetes</taxon>
        <taxon>Kitasatosporales</taxon>
        <taxon>Streptomycetaceae</taxon>
        <taxon>Streptomyces</taxon>
        <taxon>Streptomyces aurantiacus group</taxon>
    </lineage>
</organism>
<evidence type="ECO:0000313" key="3">
    <source>
        <dbReference type="Proteomes" id="UP000516444"/>
    </source>
</evidence>
<dbReference type="AlphaFoldDB" id="A0A7G1PHW3"/>
<sequence length="53" mass="5679">MLDALAAAAVVRYYSGEESQQQRIEDLLPAMEDSGVGGANTSPSRVGRVWRGI</sequence>